<evidence type="ECO:0000256" key="2">
    <source>
        <dbReference type="ARBA" id="ARBA00004496"/>
    </source>
</evidence>
<name>A0ABP1CQZ6_9APHY</name>
<evidence type="ECO:0000313" key="12">
    <source>
        <dbReference type="EMBL" id="CAL1698081.1"/>
    </source>
</evidence>
<dbReference type="InterPro" id="IPR040122">
    <property type="entry name" value="Importin_beta"/>
</dbReference>
<feature type="repeat" description="HEAT" evidence="9">
    <location>
        <begin position="408"/>
        <end position="445"/>
    </location>
</feature>
<keyword evidence="13" id="KW-1185">Reference proteome</keyword>
<keyword evidence="5" id="KW-0963">Cytoplasm</keyword>
<dbReference type="InterPro" id="IPR000225">
    <property type="entry name" value="Armadillo"/>
</dbReference>
<dbReference type="PROSITE" id="PS50166">
    <property type="entry name" value="IMPORTIN_B_NT"/>
    <property type="match status" value="1"/>
</dbReference>
<keyword evidence="4" id="KW-0813">Transport</keyword>
<evidence type="ECO:0000256" key="5">
    <source>
        <dbReference type="ARBA" id="ARBA00022490"/>
    </source>
</evidence>
<dbReference type="InterPro" id="IPR058584">
    <property type="entry name" value="IMB1_TNPO1-like_TPR"/>
</dbReference>
<dbReference type="EMBL" id="OZ037953">
    <property type="protein sequence ID" value="CAL1698081.1"/>
    <property type="molecule type" value="Genomic_DNA"/>
</dbReference>
<evidence type="ECO:0000259" key="11">
    <source>
        <dbReference type="PROSITE" id="PS50166"/>
    </source>
</evidence>
<evidence type="ECO:0000256" key="4">
    <source>
        <dbReference type="ARBA" id="ARBA00022448"/>
    </source>
</evidence>
<dbReference type="SMART" id="SM00913">
    <property type="entry name" value="IBN_N"/>
    <property type="match status" value="1"/>
</dbReference>
<dbReference type="InterPro" id="IPR001494">
    <property type="entry name" value="Importin-beta_N"/>
</dbReference>
<dbReference type="Pfam" id="PF13513">
    <property type="entry name" value="HEAT_EZ"/>
    <property type="match status" value="1"/>
</dbReference>
<dbReference type="PANTHER" id="PTHR10527">
    <property type="entry name" value="IMPORTIN BETA"/>
    <property type="match status" value="1"/>
</dbReference>
<evidence type="ECO:0000313" key="13">
    <source>
        <dbReference type="Proteomes" id="UP001497453"/>
    </source>
</evidence>
<evidence type="ECO:0000256" key="8">
    <source>
        <dbReference type="ARBA" id="ARBA00023242"/>
    </source>
</evidence>
<dbReference type="Pfam" id="PF25574">
    <property type="entry name" value="TPR_IMB1"/>
    <property type="match status" value="1"/>
</dbReference>
<gene>
    <name evidence="12" type="ORF">GFSPODELE1_LOCUS1991</name>
</gene>
<sequence>MNAGELLANTLSPDQRTREDATQKLERACRENFPAYMHTLSSELVNESSPPHVRNAAGLALKNALTAKDINRQLDYSNRWLALDPEHRNKIKQDALMSLGSPVKQIGTVAAQVVQAIAMVELPHNQWPQLIEILLGFVNRENTNLRVATLQAIGFICETIKPEILAARSNEILTAVIHGARKEEPSPEVQLAAIHALSNSLEFVQDNFEREGERNYIMQVVCEATQSASVPVQVGAFECLVKIMTLYYEKMGFYMERALFGLTVMGMKHSEEAIALQAIDFWSTVCDIEIEITYENLEAQEFGESPEQENKYFSKIALPEIAPVLFELLLRQDEDADEDDWNVSKAASTALASLAQAVNDAVVPISVPFIEANIRSPDWHRREASVMTFGSILDGPDPSVLTPLVNQALPILIDMMTDSHFAVRDTVAWTLGRICDLLVSTIQPDVHLQPLVTALVNGLQDQPRIIANCAWALQNLAEQLSYTEDNQPLAPNPLSPYYDGVVQALLRTTETATGEGNYRTHAYESIGAYITNAPPDQIHVVQNTAVTILQRLEHMISVQNQIIGIDDRNEWNDLVTHFCAALINVIRKLSDGIQPLADRIMTLLLQLIQSAGKTSTIVEDAFLVVSAMINALEQNFSPYLNAFLPFLYTALRTHEEAELCNVAIGIIGDISRSLGEQSAQYSAGFMSVLFENLQSDILNRNVKISILSCFGDIALAIGPLFEPFLSTAMTVLRQAGTIQANPLDQELSEYVTALREGILEAYTGIVAGLKNTDKVNLVLPYVPDILELIQRSLADTERQEAVVRICYGLLGDLAETFRNGQIKELLLAEWIATELRQKGRMSADTRKNLRYAREVFSSFSILSRPEADLPLL</sequence>
<dbReference type="InterPro" id="IPR016024">
    <property type="entry name" value="ARM-type_fold"/>
</dbReference>
<dbReference type="PROSITE" id="PS50077">
    <property type="entry name" value="HEAT_REPEAT"/>
    <property type="match status" value="1"/>
</dbReference>
<dbReference type="InterPro" id="IPR011989">
    <property type="entry name" value="ARM-like"/>
</dbReference>
<dbReference type="Pfam" id="PF03810">
    <property type="entry name" value="IBN_N"/>
    <property type="match status" value="1"/>
</dbReference>
<accession>A0ABP1CQZ6</accession>
<evidence type="ECO:0000256" key="9">
    <source>
        <dbReference type="PROSITE-ProRule" id="PRU00103"/>
    </source>
</evidence>
<keyword evidence="6" id="KW-0677">Repeat</keyword>
<dbReference type="SMART" id="SM00185">
    <property type="entry name" value="ARM"/>
    <property type="match status" value="3"/>
</dbReference>
<evidence type="ECO:0000256" key="3">
    <source>
        <dbReference type="ARBA" id="ARBA00010907"/>
    </source>
</evidence>
<dbReference type="Gene3D" id="1.25.10.10">
    <property type="entry name" value="Leucine-rich Repeat Variant"/>
    <property type="match status" value="1"/>
</dbReference>
<proteinExistence type="inferred from homology"/>
<organism evidence="12 13">
    <name type="scientific">Somion occarium</name>
    <dbReference type="NCBI Taxonomy" id="3059160"/>
    <lineage>
        <taxon>Eukaryota</taxon>
        <taxon>Fungi</taxon>
        <taxon>Dikarya</taxon>
        <taxon>Basidiomycota</taxon>
        <taxon>Agaricomycotina</taxon>
        <taxon>Agaricomycetes</taxon>
        <taxon>Polyporales</taxon>
        <taxon>Cerrenaceae</taxon>
        <taxon>Somion</taxon>
    </lineage>
</organism>
<keyword evidence="7" id="KW-0653">Protein transport</keyword>
<dbReference type="Proteomes" id="UP001497453">
    <property type="component" value="Chromosome 10"/>
</dbReference>
<dbReference type="SUPFAM" id="SSF48371">
    <property type="entry name" value="ARM repeat"/>
    <property type="match status" value="1"/>
</dbReference>
<reference evidence="13" key="1">
    <citation type="submission" date="2024-04" db="EMBL/GenBank/DDBJ databases">
        <authorList>
            <person name="Shaw F."/>
            <person name="Minotto A."/>
        </authorList>
    </citation>
    <scope>NUCLEOTIDE SEQUENCE [LARGE SCALE GENOMIC DNA]</scope>
</reference>
<feature type="domain" description="Importin N-terminal" evidence="11">
    <location>
        <begin position="21"/>
        <end position="101"/>
    </location>
</feature>
<feature type="region of interest" description="Disordered" evidence="10">
    <location>
        <begin position="1"/>
        <end position="20"/>
    </location>
</feature>
<dbReference type="InterPro" id="IPR021133">
    <property type="entry name" value="HEAT_type_2"/>
</dbReference>
<comment type="subcellular location">
    <subcellularLocation>
        <location evidence="2">Cytoplasm</location>
    </subcellularLocation>
    <subcellularLocation>
        <location evidence="1">Nucleus envelope</location>
    </subcellularLocation>
</comment>
<evidence type="ECO:0000256" key="10">
    <source>
        <dbReference type="SAM" id="MobiDB-lite"/>
    </source>
</evidence>
<evidence type="ECO:0000256" key="1">
    <source>
        <dbReference type="ARBA" id="ARBA00004259"/>
    </source>
</evidence>
<protein>
    <recommendedName>
        <fullName evidence="11">Importin N-terminal domain-containing protein</fullName>
    </recommendedName>
</protein>
<evidence type="ECO:0000256" key="6">
    <source>
        <dbReference type="ARBA" id="ARBA00022737"/>
    </source>
</evidence>
<evidence type="ECO:0000256" key="7">
    <source>
        <dbReference type="ARBA" id="ARBA00022927"/>
    </source>
</evidence>
<keyword evidence="8" id="KW-0539">Nucleus</keyword>
<comment type="similarity">
    <text evidence="3">Belongs to the importin beta family. Importin beta-1 subfamily.</text>
</comment>